<reference evidence="3" key="1">
    <citation type="submission" date="2017-04" db="EMBL/GenBank/DDBJ databases">
        <title>Function of individual gut microbiota members based on whole genome sequencing of pure cultures obtained from chicken caecum.</title>
        <authorList>
            <person name="Medvecky M."/>
            <person name="Cejkova D."/>
            <person name="Polansky O."/>
            <person name="Karasova D."/>
            <person name="Kubasova T."/>
            <person name="Cizek A."/>
            <person name="Rychlik I."/>
        </authorList>
    </citation>
    <scope>NUCLEOTIDE SEQUENCE [LARGE SCALE GENOMIC DNA]</scope>
    <source>
        <strain evidence="3">An43</strain>
    </source>
</reference>
<sequence length="372" mass="42951">MGKQRVLSSKFNMSLGYIPVIISIILCEFIIQDIAIYIGTGVGLLSSIYMWRRKGSHIPQIILYCTTGMLLLLTITSLFSTDYCPKAMFPFTLEISAIIPPLIIFLNRRRFLNYHTAQTHKCCKQFFAQGAEAAIVSARVLLLIGFLHFLIISLAILLSHPLSDTMRHVLFRVIPPCVFILSILFNQFGIYYFNKVMKHTVFVPIVTKKGDVIGKAIASEAINRKNEYINPVIRVTVASHGMLFLLPRPQCSLLEKGKTDVLMESYLLYGETLEQGVERILLRTLPTAPLQNLHFSFMYHFENESTNRLIYLFTLDLDDDSILCNKKFKGGKLWTFQQIEHNLHRNFFSSCFECEYEHIKEIIYTREKYKEF</sequence>
<dbReference type="AlphaFoldDB" id="A0A1Y3YXG1"/>
<accession>A0A1Y3YXG1</accession>
<gene>
    <name evidence="2" type="ORF">B5F97_04625</name>
</gene>
<evidence type="ECO:0000313" key="2">
    <source>
        <dbReference type="EMBL" id="OUO02072.1"/>
    </source>
</evidence>
<feature type="transmembrane region" description="Helical" evidence="1">
    <location>
        <begin position="87"/>
        <end position="106"/>
    </location>
</feature>
<organism evidence="2 3">
    <name type="scientific">Bacteroides clarus</name>
    <dbReference type="NCBI Taxonomy" id="626929"/>
    <lineage>
        <taxon>Bacteria</taxon>
        <taxon>Pseudomonadati</taxon>
        <taxon>Bacteroidota</taxon>
        <taxon>Bacteroidia</taxon>
        <taxon>Bacteroidales</taxon>
        <taxon>Bacteroidaceae</taxon>
        <taxon>Bacteroides</taxon>
    </lineage>
</organism>
<dbReference type="EMBL" id="NFII01000003">
    <property type="protein sequence ID" value="OUO02072.1"/>
    <property type="molecule type" value="Genomic_DNA"/>
</dbReference>
<keyword evidence="1" id="KW-0472">Membrane</keyword>
<evidence type="ECO:0000256" key="1">
    <source>
        <dbReference type="SAM" id="Phobius"/>
    </source>
</evidence>
<comment type="caution">
    <text evidence="2">The sequence shown here is derived from an EMBL/GenBank/DDBJ whole genome shotgun (WGS) entry which is preliminary data.</text>
</comment>
<keyword evidence="1" id="KW-0812">Transmembrane</keyword>
<feature type="transmembrane region" description="Helical" evidence="1">
    <location>
        <begin position="140"/>
        <end position="158"/>
    </location>
</feature>
<feature type="transmembrane region" description="Helical" evidence="1">
    <location>
        <begin position="61"/>
        <end position="81"/>
    </location>
</feature>
<evidence type="ECO:0000313" key="3">
    <source>
        <dbReference type="Proteomes" id="UP000195386"/>
    </source>
</evidence>
<dbReference type="Gene3D" id="3.90.79.10">
    <property type="entry name" value="Nucleoside Triphosphate Pyrophosphohydrolase"/>
    <property type="match status" value="1"/>
</dbReference>
<feature type="transmembrane region" description="Helical" evidence="1">
    <location>
        <begin position="20"/>
        <end position="49"/>
    </location>
</feature>
<protein>
    <recommendedName>
        <fullName evidence="4">Transmembrane protein</fullName>
    </recommendedName>
</protein>
<evidence type="ECO:0008006" key="4">
    <source>
        <dbReference type="Google" id="ProtNLM"/>
    </source>
</evidence>
<name>A0A1Y3YXG1_9BACE</name>
<feature type="transmembrane region" description="Helical" evidence="1">
    <location>
        <begin position="170"/>
        <end position="193"/>
    </location>
</feature>
<dbReference type="Proteomes" id="UP000195386">
    <property type="component" value="Unassembled WGS sequence"/>
</dbReference>
<keyword evidence="1" id="KW-1133">Transmembrane helix</keyword>
<dbReference type="RefSeq" id="WP_087425580.1">
    <property type="nucleotide sequence ID" value="NZ_CAMMFP010000009.1"/>
</dbReference>
<proteinExistence type="predicted"/>